<dbReference type="Proteomes" id="UP000041356">
    <property type="component" value="Unassembled WGS sequence"/>
</dbReference>
<evidence type="ECO:0000313" key="3">
    <source>
        <dbReference type="Proteomes" id="UP000041356"/>
    </source>
</evidence>
<gene>
    <name evidence="2" type="primary">gpE</name>
    <name evidence="2" type="ORF">ERS137939_02627</name>
</gene>
<comment type="caution">
    <text evidence="2">The sequence shown here is derived from an EMBL/GenBank/DDBJ whole genome shotgun (WGS) entry which is preliminary data.</text>
</comment>
<evidence type="ECO:0000313" key="2">
    <source>
        <dbReference type="EMBL" id="CNF87047.1"/>
    </source>
</evidence>
<evidence type="ECO:0000256" key="1">
    <source>
        <dbReference type="SAM" id="MobiDB-lite"/>
    </source>
</evidence>
<accession>A0A9P1PWH5</accession>
<protein>
    <submittedName>
        <fullName evidence="2">Phage tail protein</fullName>
    </submittedName>
</protein>
<dbReference type="InterPro" id="IPR019289">
    <property type="entry name" value="Phage_tail_E/E"/>
</dbReference>
<proteinExistence type="predicted"/>
<dbReference type="Pfam" id="PF10109">
    <property type="entry name" value="Phage_TAC_7"/>
    <property type="match status" value="1"/>
</dbReference>
<reference evidence="2 3" key="1">
    <citation type="submission" date="2015-03" db="EMBL/GenBank/DDBJ databases">
        <authorList>
            <consortium name="Pathogen Informatics"/>
            <person name="Murphy D."/>
        </authorList>
    </citation>
    <scope>NUCLEOTIDE SEQUENCE [LARGE SCALE GENOMIC DNA]</scope>
    <source>
        <strain evidence="2 3">IP27818</strain>
    </source>
</reference>
<organism evidence="2 3">
    <name type="scientific">Yersinia enterocolitica</name>
    <dbReference type="NCBI Taxonomy" id="630"/>
    <lineage>
        <taxon>Bacteria</taxon>
        <taxon>Pseudomonadati</taxon>
        <taxon>Pseudomonadota</taxon>
        <taxon>Gammaproteobacteria</taxon>
        <taxon>Enterobacterales</taxon>
        <taxon>Yersiniaceae</taxon>
        <taxon>Yersinia</taxon>
    </lineage>
</organism>
<name>A0A9P1PWH5_YEREN</name>
<dbReference type="AlphaFoldDB" id="A0A9P1PWH5"/>
<dbReference type="RefSeq" id="WP_050131276.1">
    <property type="nucleotide sequence ID" value="NZ_CPZF01000006.1"/>
</dbReference>
<dbReference type="EMBL" id="CPZF01000006">
    <property type="protein sequence ID" value="CNF87047.1"/>
    <property type="molecule type" value="Genomic_DNA"/>
</dbReference>
<sequence length="107" mass="11573">MSNTVVLQTPIKRGKSVIKEVSLTGALKQAGSLRGLKMYDIITTDVNALIKLLPRVTSPALTEIELVTMDTWDFSQLAQEVVTFLQPASEGDSTTTETPPANLDLAK</sequence>
<feature type="region of interest" description="Disordered" evidence="1">
    <location>
        <begin position="88"/>
        <end position="107"/>
    </location>
</feature>